<gene>
    <name evidence="1" type="ORF">GSLYS_00005080001</name>
</gene>
<proteinExistence type="predicted"/>
<evidence type="ECO:0000313" key="2">
    <source>
        <dbReference type="Proteomes" id="UP001497497"/>
    </source>
</evidence>
<organism evidence="1 2">
    <name type="scientific">Lymnaea stagnalis</name>
    <name type="common">Great pond snail</name>
    <name type="synonym">Helix stagnalis</name>
    <dbReference type="NCBI Taxonomy" id="6523"/>
    <lineage>
        <taxon>Eukaryota</taxon>
        <taxon>Metazoa</taxon>
        <taxon>Spiralia</taxon>
        <taxon>Lophotrochozoa</taxon>
        <taxon>Mollusca</taxon>
        <taxon>Gastropoda</taxon>
        <taxon>Heterobranchia</taxon>
        <taxon>Euthyneura</taxon>
        <taxon>Panpulmonata</taxon>
        <taxon>Hygrophila</taxon>
        <taxon>Lymnaeoidea</taxon>
        <taxon>Lymnaeidae</taxon>
        <taxon>Lymnaea</taxon>
    </lineage>
</organism>
<name>A0AAV2HB85_LYMST</name>
<keyword evidence="2" id="KW-1185">Reference proteome</keyword>
<dbReference type="EMBL" id="CAXITT010000078">
    <property type="protein sequence ID" value="CAL1530955.1"/>
    <property type="molecule type" value="Genomic_DNA"/>
</dbReference>
<evidence type="ECO:0000313" key="1">
    <source>
        <dbReference type="EMBL" id="CAL1530955.1"/>
    </source>
</evidence>
<dbReference type="AlphaFoldDB" id="A0AAV2HB85"/>
<feature type="non-terminal residue" evidence="1">
    <location>
        <position position="123"/>
    </location>
</feature>
<sequence>NTQSSQGRIQQDQMRYEGLDCVASSALPEESGNTMFTSAQLAITHDNMRKHIQLLAQSFLLFHNTAGELSNLPNNMIMELANFRDNSPALHSSVYNVCNLDPALQLVGNEEYIFENIGSSNVG</sequence>
<dbReference type="Proteomes" id="UP001497497">
    <property type="component" value="Unassembled WGS sequence"/>
</dbReference>
<feature type="non-terminal residue" evidence="1">
    <location>
        <position position="1"/>
    </location>
</feature>
<accession>A0AAV2HB85</accession>
<protein>
    <submittedName>
        <fullName evidence="1">Uncharacterized protein</fullName>
    </submittedName>
</protein>
<comment type="caution">
    <text evidence="1">The sequence shown here is derived from an EMBL/GenBank/DDBJ whole genome shotgun (WGS) entry which is preliminary data.</text>
</comment>
<reference evidence="1 2" key="1">
    <citation type="submission" date="2024-04" db="EMBL/GenBank/DDBJ databases">
        <authorList>
            <consortium name="Genoscope - CEA"/>
            <person name="William W."/>
        </authorList>
    </citation>
    <scope>NUCLEOTIDE SEQUENCE [LARGE SCALE GENOMIC DNA]</scope>
</reference>